<proteinExistence type="inferred from homology"/>
<keyword evidence="5 9" id="KW-0732">Signal</keyword>
<dbReference type="AlphaFoldDB" id="A0AAV8TZ39"/>
<sequence length="423" mass="46866">MGTMRCLSFSLFLLILWTWFLVNVESKTFWGDIEVLREFKNGLDQKSVTQGSCLSSWDFSVDPCDNLFSDRFTCGLRCDFEVSGDKRVTELSLDQAGYSAKLTSISWNLPYLQVLDLSNNNFYGQIPGSFSNLTRLTRLALSKNWFSGEIPASIGSLTNLEDLYFDNNILQGSIPASFNGLVSVKRLEIQSNNLYGEFPDLGSLKDLYLLDASDNRLSGKVTATLPSALVQISMRNNSFEGTIPESFRSLVFLQVMDLSFNNLSGSVPSLLFSHPSLEQLTLSYNHFTTVQSPTSSTAIQSELIAIDISNNELQGFLPSFMALMPKLAALSLENNKFTGMVPTQYALKAVVPGPGISPFARLLLGGNYLFGLIPGPLLHLKSGSVNVTLNDNCLYRCPETFFFCRGGDQKSLTECKNFRFVIP</sequence>
<dbReference type="InterPro" id="IPR003591">
    <property type="entry name" value="Leu-rich_rpt_typical-subtyp"/>
</dbReference>
<dbReference type="SUPFAM" id="SSF52058">
    <property type="entry name" value="L domain-like"/>
    <property type="match status" value="1"/>
</dbReference>
<evidence type="ECO:0000256" key="5">
    <source>
        <dbReference type="ARBA" id="ARBA00022729"/>
    </source>
</evidence>
<reference evidence="11 12" key="1">
    <citation type="submission" date="2021-09" db="EMBL/GenBank/DDBJ databases">
        <title>Genomic insights and catalytic innovation underlie evolution of tropane alkaloids biosynthesis.</title>
        <authorList>
            <person name="Wang Y.-J."/>
            <person name="Tian T."/>
            <person name="Huang J.-P."/>
            <person name="Huang S.-X."/>
        </authorList>
    </citation>
    <scope>NUCLEOTIDE SEQUENCE [LARGE SCALE GENOMIC DNA]</scope>
    <source>
        <strain evidence="11">KIB-2018</strain>
        <tissue evidence="11">Leaf</tissue>
    </source>
</reference>
<evidence type="ECO:0000313" key="11">
    <source>
        <dbReference type="EMBL" id="KAJ8771105.1"/>
    </source>
</evidence>
<keyword evidence="4" id="KW-0433">Leucine-rich repeat</keyword>
<evidence type="ECO:0000256" key="9">
    <source>
        <dbReference type="SAM" id="SignalP"/>
    </source>
</evidence>
<evidence type="ECO:0000313" key="12">
    <source>
        <dbReference type="Proteomes" id="UP001159364"/>
    </source>
</evidence>
<dbReference type="GO" id="GO:0016020">
    <property type="term" value="C:membrane"/>
    <property type="evidence" value="ECO:0007669"/>
    <property type="project" value="UniProtKB-SubCell"/>
</dbReference>
<organism evidence="11 12">
    <name type="scientific">Erythroxylum novogranatense</name>
    <dbReference type="NCBI Taxonomy" id="1862640"/>
    <lineage>
        <taxon>Eukaryota</taxon>
        <taxon>Viridiplantae</taxon>
        <taxon>Streptophyta</taxon>
        <taxon>Embryophyta</taxon>
        <taxon>Tracheophyta</taxon>
        <taxon>Spermatophyta</taxon>
        <taxon>Magnoliopsida</taxon>
        <taxon>eudicotyledons</taxon>
        <taxon>Gunneridae</taxon>
        <taxon>Pentapetalae</taxon>
        <taxon>rosids</taxon>
        <taxon>fabids</taxon>
        <taxon>Malpighiales</taxon>
        <taxon>Erythroxylaceae</taxon>
        <taxon>Erythroxylum</taxon>
    </lineage>
</organism>
<dbReference type="InterPro" id="IPR055414">
    <property type="entry name" value="LRR_R13L4/SHOC2-like"/>
</dbReference>
<feature type="chain" id="PRO_5043440420" description="Disease resistance R13L4/SHOC-2-like LRR domain-containing protein" evidence="9">
    <location>
        <begin position="27"/>
        <end position="423"/>
    </location>
</feature>
<dbReference type="SMART" id="SM00369">
    <property type="entry name" value="LRR_TYP"/>
    <property type="match status" value="5"/>
</dbReference>
<keyword evidence="3" id="KW-0964">Secreted</keyword>
<dbReference type="InterPro" id="IPR053213">
    <property type="entry name" value="RLP29"/>
</dbReference>
<dbReference type="EMBL" id="JAIWQS010000003">
    <property type="protein sequence ID" value="KAJ8771105.1"/>
    <property type="molecule type" value="Genomic_DNA"/>
</dbReference>
<dbReference type="FunFam" id="3.80.10.10:FF:000400">
    <property type="entry name" value="Nuclear pore complex protein NUP107"/>
    <property type="match status" value="1"/>
</dbReference>
<evidence type="ECO:0000256" key="2">
    <source>
        <dbReference type="ARBA" id="ARBA00004370"/>
    </source>
</evidence>
<evidence type="ECO:0000259" key="10">
    <source>
        <dbReference type="Pfam" id="PF23598"/>
    </source>
</evidence>
<dbReference type="PANTHER" id="PTHR48009">
    <property type="entry name" value="LEUCINE-RICH REPEAT (LRR) FAMILY PROTEIN"/>
    <property type="match status" value="1"/>
</dbReference>
<feature type="domain" description="Disease resistance R13L4/SHOC-2-like LRR" evidence="10">
    <location>
        <begin position="107"/>
        <end position="336"/>
    </location>
</feature>
<comment type="caution">
    <text evidence="11">The sequence shown here is derived from an EMBL/GenBank/DDBJ whole genome shotgun (WGS) entry which is preliminary data.</text>
</comment>
<feature type="signal peptide" evidence="9">
    <location>
        <begin position="1"/>
        <end position="26"/>
    </location>
</feature>
<evidence type="ECO:0000256" key="8">
    <source>
        <dbReference type="ARBA" id="ARBA00038043"/>
    </source>
</evidence>
<dbReference type="Gene3D" id="3.80.10.10">
    <property type="entry name" value="Ribonuclease Inhibitor"/>
    <property type="match status" value="3"/>
</dbReference>
<dbReference type="InterPro" id="IPR032675">
    <property type="entry name" value="LRR_dom_sf"/>
</dbReference>
<keyword evidence="6" id="KW-0677">Repeat</keyword>
<name>A0AAV8TZ39_9ROSI</name>
<comment type="subcellular location">
    <subcellularLocation>
        <location evidence="2">Membrane</location>
    </subcellularLocation>
    <subcellularLocation>
        <location evidence="1">Secreted</location>
        <location evidence="1">Cell wall</location>
    </subcellularLocation>
</comment>
<gene>
    <name evidence="11" type="ORF">K2173_023430</name>
</gene>
<evidence type="ECO:0000256" key="4">
    <source>
        <dbReference type="ARBA" id="ARBA00022614"/>
    </source>
</evidence>
<dbReference type="Pfam" id="PF23598">
    <property type="entry name" value="LRR_14"/>
    <property type="match status" value="1"/>
</dbReference>
<evidence type="ECO:0000256" key="1">
    <source>
        <dbReference type="ARBA" id="ARBA00004191"/>
    </source>
</evidence>
<comment type="similarity">
    <text evidence="8">Belongs to the polygalacturonase-inhibiting protein family.</text>
</comment>
<keyword evidence="12" id="KW-1185">Reference proteome</keyword>
<dbReference type="PANTHER" id="PTHR48009:SF7">
    <property type="entry name" value="LEUCINE-RICH REPEAT (LRR) FAMILY PROTEIN"/>
    <property type="match status" value="1"/>
</dbReference>
<evidence type="ECO:0000256" key="6">
    <source>
        <dbReference type="ARBA" id="ARBA00022737"/>
    </source>
</evidence>
<keyword evidence="3" id="KW-0134">Cell wall</keyword>
<keyword evidence="7" id="KW-0472">Membrane</keyword>
<accession>A0AAV8TZ39</accession>
<evidence type="ECO:0000256" key="7">
    <source>
        <dbReference type="ARBA" id="ARBA00023136"/>
    </source>
</evidence>
<evidence type="ECO:0000256" key="3">
    <source>
        <dbReference type="ARBA" id="ARBA00022512"/>
    </source>
</evidence>
<protein>
    <recommendedName>
        <fullName evidence="10">Disease resistance R13L4/SHOC-2-like LRR domain-containing protein</fullName>
    </recommendedName>
</protein>
<dbReference type="Proteomes" id="UP001159364">
    <property type="component" value="Linkage Group LG03"/>
</dbReference>